<name>B1ZYW5_OPITP</name>
<dbReference type="Proteomes" id="UP000007013">
    <property type="component" value="Chromosome"/>
</dbReference>
<sequence>MHLTLPEIVNADGLLPFLTLIGAEADDREVVIDFSALRRVSPAALAALSSRVAAWRLRGIVIQAVGLERCSILGYLQRMDVLAVCGFNLPEMFSRHDARGRFVPVRVIDHRVQEMGSEMALCVAPGGDDWEHPLAGLYDLVWYVLTEMGNNVRQHSGGAGFACAQVGAAEGLVRLAIADNGRGIRQSFRDAGLPWAAALDDTGAILKALEPRISSKGSPTNEGVGLTLTAKMAELASAWLLVASGRGVVRWNPDSARPQAGTLRDGGSYPGTLIAVTFRQDRVRDFAQLLDQAKRASGLLRPGQGRAKFDT</sequence>
<dbReference type="EMBL" id="CP001032">
    <property type="protein sequence ID" value="ACB76288.1"/>
    <property type="molecule type" value="Genomic_DNA"/>
</dbReference>
<organism evidence="1 2">
    <name type="scientific">Opitutus terrae (strain DSM 11246 / JCM 15787 / PB90-1)</name>
    <dbReference type="NCBI Taxonomy" id="452637"/>
    <lineage>
        <taxon>Bacteria</taxon>
        <taxon>Pseudomonadati</taxon>
        <taxon>Verrucomicrobiota</taxon>
        <taxon>Opitutia</taxon>
        <taxon>Opitutales</taxon>
        <taxon>Opitutaceae</taxon>
        <taxon>Opitutus</taxon>
    </lineage>
</organism>
<dbReference type="eggNOG" id="COG0642">
    <property type="taxonomic scope" value="Bacteria"/>
</dbReference>
<dbReference type="KEGG" id="ote:Oter_3007"/>
<protein>
    <submittedName>
        <fullName evidence="1">Uncharacterized protein</fullName>
    </submittedName>
</protein>
<keyword evidence="2" id="KW-1185">Reference proteome</keyword>
<dbReference type="STRING" id="452637.Oter_3007"/>
<dbReference type="InterPro" id="IPR036890">
    <property type="entry name" value="HATPase_C_sf"/>
</dbReference>
<proteinExistence type="predicted"/>
<reference evidence="1 2" key="1">
    <citation type="journal article" date="2011" name="J. Bacteriol.">
        <title>Genome sequence of the verrucomicrobium Opitutus terrae PB90-1, an abundant inhabitant of rice paddy soil ecosystems.</title>
        <authorList>
            <person name="van Passel M.W."/>
            <person name="Kant R."/>
            <person name="Palva A."/>
            <person name="Copeland A."/>
            <person name="Lucas S."/>
            <person name="Lapidus A."/>
            <person name="Glavina del Rio T."/>
            <person name="Pitluck S."/>
            <person name="Goltsman E."/>
            <person name="Clum A."/>
            <person name="Sun H."/>
            <person name="Schmutz J."/>
            <person name="Larimer F.W."/>
            <person name="Land M.L."/>
            <person name="Hauser L."/>
            <person name="Kyrpides N."/>
            <person name="Mikhailova N."/>
            <person name="Richardson P.P."/>
            <person name="Janssen P.H."/>
            <person name="de Vos W.M."/>
            <person name="Smidt H."/>
        </authorList>
    </citation>
    <scope>NUCLEOTIDE SEQUENCE [LARGE SCALE GENOMIC DNA]</scope>
    <source>
        <strain evidence="2">DSM 11246 / JCM 15787 / PB90-1</strain>
    </source>
</reference>
<dbReference type="RefSeq" id="WP_012375817.1">
    <property type="nucleotide sequence ID" value="NC_010571.1"/>
</dbReference>
<dbReference type="SUPFAM" id="SSF55874">
    <property type="entry name" value="ATPase domain of HSP90 chaperone/DNA topoisomerase II/histidine kinase"/>
    <property type="match status" value="1"/>
</dbReference>
<gene>
    <name evidence="1" type="ordered locus">Oter_3007</name>
</gene>
<evidence type="ECO:0000313" key="1">
    <source>
        <dbReference type="EMBL" id="ACB76288.1"/>
    </source>
</evidence>
<dbReference type="AlphaFoldDB" id="B1ZYW5"/>
<accession>B1ZYW5</accession>
<dbReference type="HOGENOM" id="CLU_893826_0_0_0"/>
<evidence type="ECO:0000313" key="2">
    <source>
        <dbReference type="Proteomes" id="UP000007013"/>
    </source>
</evidence>
<dbReference type="Gene3D" id="3.30.565.10">
    <property type="entry name" value="Histidine kinase-like ATPase, C-terminal domain"/>
    <property type="match status" value="1"/>
</dbReference>
<dbReference type="OrthoDB" id="191728at2"/>